<keyword evidence="1" id="KW-0812">Transmembrane</keyword>
<feature type="transmembrane region" description="Helical" evidence="1">
    <location>
        <begin position="154"/>
        <end position="172"/>
    </location>
</feature>
<keyword evidence="1" id="KW-0472">Membrane</keyword>
<dbReference type="Pfam" id="PF12811">
    <property type="entry name" value="BaxI_1"/>
    <property type="match status" value="1"/>
</dbReference>
<feature type="transmembrane region" description="Helical" evidence="1">
    <location>
        <begin position="285"/>
        <end position="306"/>
    </location>
</feature>
<evidence type="ECO:0000256" key="1">
    <source>
        <dbReference type="SAM" id="Phobius"/>
    </source>
</evidence>
<dbReference type="PANTHER" id="PTHR41282:SF1">
    <property type="entry name" value="CONSERVED TRANSMEMBRANE PROTEIN-RELATED"/>
    <property type="match status" value="1"/>
</dbReference>
<dbReference type="Proteomes" id="UP000247498">
    <property type="component" value="Unassembled WGS sequence"/>
</dbReference>
<keyword evidence="3" id="KW-1185">Reference proteome</keyword>
<protein>
    <submittedName>
        <fullName evidence="2">Uncharacterized protein</fullName>
    </submittedName>
</protein>
<keyword evidence="1" id="KW-1133">Transmembrane helix</keyword>
<dbReference type="OrthoDB" id="540389at2759"/>
<dbReference type="InParanoid" id="A0A2V0PCJ6"/>
<dbReference type="PANTHER" id="PTHR41282">
    <property type="entry name" value="CONSERVED TRANSMEMBRANE PROTEIN-RELATED"/>
    <property type="match status" value="1"/>
</dbReference>
<feature type="transmembrane region" description="Helical" evidence="1">
    <location>
        <begin position="120"/>
        <end position="142"/>
    </location>
</feature>
<evidence type="ECO:0000313" key="2">
    <source>
        <dbReference type="EMBL" id="GBF97571.1"/>
    </source>
</evidence>
<evidence type="ECO:0000313" key="3">
    <source>
        <dbReference type="Proteomes" id="UP000247498"/>
    </source>
</evidence>
<feature type="transmembrane region" description="Helical" evidence="1">
    <location>
        <begin position="178"/>
        <end position="198"/>
    </location>
</feature>
<dbReference type="InterPro" id="IPR010539">
    <property type="entry name" value="BaxI_1-like"/>
</dbReference>
<feature type="transmembrane region" description="Helical" evidence="1">
    <location>
        <begin position="243"/>
        <end position="264"/>
    </location>
</feature>
<comment type="caution">
    <text evidence="2">The sequence shown here is derived from an EMBL/GenBank/DDBJ whole genome shotgun (WGS) entry which is preliminary data.</text>
</comment>
<reference evidence="2 3" key="1">
    <citation type="journal article" date="2018" name="Sci. Rep.">
        <title>Raphidocelis subcapitata (=Pseudokirchneriella subcapitata) provides an insight into genome evolution and environmental adaptations in the Sphaeropleales.</title>
        <authorList>
            <person name="Suzuki S."/>
            <person name="Yamaguchi H."/>
            <person name="Nakajima N."/>
            <person name="Kawachi M."/>
        </authorList>
    </citation>
    <scope>NUCLEOTIDE SEQUENCE [LARGE SCALE GENOMIC DNA]</scope>
    <source>
        <strain evidence="2 3">NIES-35</strain>
    </source>
</reference>
<proteinExistence type="predicted"/>
<feature type="transmembrane region" description="Helical" evidence="1">
    <location>
        <begin position="97"/>
        <end position="114"/>
    </location>
</feature>
<dbReference type="EMBL" id="BDRX01000102">
    <property type="protein sequence ID" value="GBF97571.1"/>
    <property type="molecule type" value="Genomic_DNA"/>
</dbReference>
<accession>A0A2V0PCJ6</accession>
<organism evidence="2 3">
    <name type="scientific">Raphidocelis subcapitata</name>
    <dbReference type="NCBI Taxonomy" id="307507"/>
    <lineage>
        <taxon>Eukaryota</taxon>
        <taxon>Viridiplantae</taxon>
        <taxon>Chlorophyta</taxon>
        <taxon>core chlorophytes</taxon>
        <taxon>Chlorophyceae</taxon>
        <taxon>CS clade</taxon>
        <taxon>Sphaeropleales</taxon>
        <taxon>Selenastraceae</taxon>
        <taxon>Raphidocelis</taxon>
    </lineage>
</organism>
<dbReference type="AlphaFoldDB" id="A0A2V0PCJ6"/>
<gene>
    <name evidence="2" type="ORF">Rsub_10172</name>
</gene>
<name>A0A2V0PCJ6_9CHLO</name>
<feature type="transmembrane region" description="Helical" evidence="1">
    <location>
        <begin position="219"/>
        <end position="237"/>
    </location>
</feature>
<sequence length="316" mass="32123">MKMSRAPLAVQQRGSGLGPGARGVLVAPRGLARAAGPAAAAAAPRSRAPAVAVRAMLAPSTTNPAFTGFGHLDDAIVESRYSSNAPMTLGGTVNKTACLLALTVAAMAATWAQLLTGGPAALPAVMGATKIAGVVAMVAAIASMFKPLWSNVTGPVYALSKGIALGGVAAFAEMMAPGVAFNALLLTMSTAGSLLFALKSNMIQVTDSFSDTVRAVTGGFFISMLVVFALAAFGVKLPGLFSAGPIAMVVSLVSAGLAAANLLLDFDFARQAAYSKSVPRKLEWYFAQSTLFTLVWMFTSILSLLMQLAGIGGSSD</sequence>